<evidence type="ECO:0000256" key="1">
    <source>
        <dbReference type="ARBA" id="ARBA00007637"/>
    </source>
</evidence>
<protein>
    <submittedName>
        <fullName evidence="3">GDP-4-dehydro-6-deoxy-D-mannose reductase</fullName>
        <ecNumber evidence="3">1.1.1.281</ecNumber>
    </submittedName>
</protein>
<proteinExistence type="inferred from homology"/>
<keyword evidence="4" id="KW-1185">Reference proteome</keyword>
<dbReference type="Gene3D" id="3.40.50.720">
    <property type="entry name" value="NAD(P)-binding Rossmann-like Domain"/>
    <property type="match status" value="1"/>
</dbReference>
<dbReference type="Gene3D" id="3.90.25.10">
    <property type="entry name" value="UDP-galactose 4-epimerase, domain 1"/>
    <property type="match status" value="1"/>
</dbReference>
<gene>
    <name evidence="3" type="ORF">J2S59_001576</name>
</gene>
<organism evidence="3 4">
    <name type="scientific">Nocardioides massiliensis</name>
    <dbReference type="NCBI Taxonomy" id="1325935"/>
    <lineage>
        <taxon>Bacteria</taxon>
        <taxon>Bacillati</taxon>
        <taxon>Actinomycetota</taxon>
        <taxon>Actinomycetes</taxon>
        <taxon>Propionibacteriales</taxon>
        <taxon>Nocardioidaceae</taxon>
        <taxon>Nocardioides</taxon>
    </lineage>
</organism>
<comment type="caution">
    <text evidence="3">The sequence shown here is derived from an EMBL/GenBank/DDBJ whole genome shotgun (WGS) entry which is preliminary data.</text>
</comment>
<dbReference type="GO" id="GO:0033705">
    <property type="term" value="F:GDP-4-dehydro-6-deoxy-D-mannose reductase activity"/>
    <property type="evidence" value="ECO:0007669"/>
    <property type="project" value="UniProtKB-EC"/>
</dbReference>
<evidence type="ECO:0000259" key="2">
    <source>
        <dbReference type="Pfam" id="PF01370"/>
    </source>
</evidence>
<dbReference type="Pfam" id="PF01370">
    <property type="entry name" value="Epimerase"/>
    <property type="match status" value="1"/>
</dbReference>
<dbReference type="PANTHER" id="PTHR43000">
    <property type="entry name" value="DTDP-D-GLUCOSE 4,6-DEHYDRATASE-RELATED"/>
    <property type="match status" value="1"/>
</dbReference>
<dbReference type="InterPro" id="IPR001509">
    <property type="entry name" value="Epimerase_deHydtase"/>
</dbReference>
<keyword evidence="3" id="KW-0560">Oxidoreductase</keyword>
<reference evidence="3 4" key="1">
    <citation type="submission" date="2023-07" db="EMBL/GenBank/DDBJ databases">
        <title>Sequencing the genomes of 1000 actinobacteria strains.</title>
        <authorList>
            <person name="Klenk H.-P."/>
        </authorList>
    </citation>
    <scope>NUCLEOTIDE SEQUENCE [LARGE SCALE GENOMIC DNA]</scope>
    <source>
        <strain evidence="3 4">GD13</strain>
    </source>
</reference>
<name>A0ABT9NMV8_9ACTN</name>
<evidence type="ECO:0000313" key="4">
    <source>
        <dbReference type="Proteomes" id="UP001240447"/>
    </source>
</evidence>
<dbReference type="RefSeq" id="WP_068120601.1">
    <property type="nucleotide sequence ID" value="NZ_CCXJ01000290.1"/>
</dbReference>
<dbReference type="EC" id="1.1.1.281" evidence="3"/>
<evidence type="ECO:0000313" key="3">
    <source>
        <dbReference type="EMBL" id="MDP9821767.1"/>
    </source>
</evidence>
<dbReference type="Proteomes" id="UP001240447">
    <property type="component" value="Unassembled WGS sequence"/>
</dbReference>
<comment type="similarity">
    <text evidence="1">Belongs to the NAD(P)-dependent epimerase/dehydratase family.</text>
</comment>
<feature type="domain" description="NAD-dependent epimerase/dehydratase" evidence="2">
    <location>
        <begin position="5"/>
        <end position="234"/>
    </location>
</feature>
<dbReference type="EMBL" id="JAUSQM010000001">
    <property type="protein sequence ID" value="MDP9821767.1"/>
    <property type="molecule type" value="Genomic_DNA"/>
</dbReference>
<sequence>MSRTALVTGAGGFVGPHLVRELRAHGWSVVTTDRGPRPDSLPADVEHVAADLCEPASLSGIADIDAVVHLAGLSRVAESFTEPQRYLQVNTAALTTVAEELLRRGSGARVLVISTGALYDTSRPGPLSEDAALACASPYAVSKAAMEHQVDYYVRRGLDAVVVRPFNHIGPGQGPGFLLGDLVAGLRAIRGSDAPLVVGDLDTARDYTDVRDVCRAYRLLLEADALPHRVFNVCSGTPTTGRALLAELVAAGGFPTPTLQVDPARVRPTDPRVVAGDAGRLHAATGWKPERTVADSVRDLVALSLRG</sequence>
<dbReference type="SUPFAM" id="SSF51735">
    <property type="entry name" value="NAD(P)-binding Rossmann-fold domains"/>
    <property type="match status" value="1"/>
</dbReference>
<dbReference type="InterPro" id="IPR036291">
    <property type="entry name" value="NAD(P)-bd_dom_sf"/>
</dbReference>
<accession>A0ABT9NMV8</accession>